<dbReference type="AlphaFoldDB" id="A0A5B8LJ93"/>
<sequence length="134" mass="14807">MTDRRNVTGVWYGRWSSPNPYVAPNSFIATLQERASRVSGSVTEADRQDGTILRSTIDGARAGGRIQFMKQYDGGRLSHTVAYAGTINGAGTEILGTFQFSRYAGDFVMTRETFSADELSEEQATDREVELTPR</sequence>
<dbReference type="Proteomes" id="UP000315673">
    <property type="component" value="Chromosome"/>
</dbReference>
<evidence type="ECO:0000313" key="1">
    <source>
        <dbReference type="EMBL" id="QDZ07662.1"/>
    </source>
</evidence>
<name>A0A5B8LJ93_9SPHN</name>
<dbReference type="EMBL" id="CP042306">
    <property type="protein sequence ID" value="QDZ07662.1"/>
    <property type="molecule type" value="Genomic_DNA"/>
</dbReference>
<keyword evidence="2" id="KW-1185">Reference proteome</keyword>
<gene>
    <name evidence="1" type="ORF">FPZ24_09300</name>
</gene>
<proteinExistence type="predicted"/>
<organism evidence="1 2">
    <name type="scientific">Sphingomonas panacisoli</name>
    <dbReference type="NCBI Taxonomy" id="1813879"/>
    <lineage>
        <taxon>Bacteria</taxon>
        <taxon>Pseudomonadati</taxon>
        <taxon>Pseudomonadota</taxon>
        <taxon>Alphaproteobacteria</taxon>
        <taxon>Sphingomonadales</taxon>
        <taxon>Sphingomonadaceae</taxon>
        <taxon>Sphingomonas</taxon>
    </lineage>
</organism>
<reference evidence="1 2" key="1">
    <citation type="submission" date="2019-07" db="EMBL/GenBank/DDBJ databases">
        <title>Full genome sequence of Sphingomonas sp. 4R-6-7(HKS19).</title>
        <authorList>
            <person name="Im W.-T."/>
        </authorList>
    </citation>
    <scope>NUCLEOTIDE SEQUENCE [LARGE SCALE GENOMIC DNA]</scope>
    <source>
        <strain evidence="1 2">HKS19</strain>
    </source>
</reference>
<evidence type="ECO:0000313" key="2">
    <source>
        <dbReference type="Proteomes" id="UP000315673"/>
    </source>
</evidence>
<dbReference type="KEGG" id="spai:FPZ24_09300"/>
<protein>
    <recommendedName>
        <fullName evidence="3">DUF3224 domain-containing protein</fullName>
    </recommendedName>
</protein>
<evidence type="ECO:0008006" key="3">
    <source>
        <dbReference type="Google" id="ProtNLM"/>
    </source>
</evidence>
<accession>A0A5B8LJ93</accession>
<dbReference type="RefSeq" id="WP_146571357.1">
    <property type="nucleotide sequence ID" value="NZ_CP042306.1"/>
</dbReference>
<dbReference type="OrthoDB" id="6194699at2"/>